<dbReference type="EMBL" id="DVNH01000048">
    <property type="protein sequence ID" value="HIU52206.1"/>
    <property type="molecule type" value="Genomic_DNA"/>
</dbReference>
<name>A0A9D1S9S7_9FIRM</name>
<sequence>MIAKYWKKIGLFILLIACLFNIVSKIVSKTSVRDELEASAIYVQAQEYEENK</sequence>
<accession>A0A9D1S9S7</accession>
<protein>
    <submittedName>
        <fullName evidence="1">Uncharacterized protein</fullName>
    </submittedName>
</protein>
<dbReference type="Proteomes" id="UP000824093">
    <property type="component" value="Unassembled WGS sequence"/>
</dbReference>
<reference evidence="1" key="1">
    <citation type="submission" date="2020-10" db="EMBL/GenBank/DDBJ databases">
        <authorList>
            <person name="Gilroy R."/>
        </authorList>
    </citation>
    <scope>NUCLEOTIDE SEQUENCE</scope>
    <source>
        <strain evidence="1">CHK195-15760</strain>
    </source>
</reference>
<reference evidence="1" key="2">
    <citation type="journal article" date="2021" name="PeerJ">
        <title>Extensive microbial diversity within the chicken gut microbiome revealed by metagenomics and culture.</title>
        <authorList>
            <person name="Gilroy R."/>
            <person name="Ravi A."/>
            <person name="Getino M."/>
            <person name="Pursley I."/>
            <person name="Horton D.L."/>
            <person name="Alikhan N.F."/>
            <person name="Baker D."/>
            <person name="Gharbi K."/>
            <person name="Hall N."/>
            <person name="Watson M."/>
            <person name="Adriaenssens E.M."/>
            <person name="Foster-Nyarko E."/>
            <person name="Jarju S."/>
            <person name="Secka A."/>
            <person name="Antonio M."/>
            <person name="Oren A."/>
            <person name="Chaudhuri R.R."/>
            <person name="La Ragione R."/>
            <person name="Hildebrand F."/>
            <person name="Pallen M.J."/>
        </authorList>
    </citation>
    <scope>NUCLEOTIDE SEQUENCE</scope>
    <source>
        <strain evidence="1">CHK195-15760</strain>
    </source>
</reference>
<organism evidence="1 2">
    <name type="scientific">Candidatus Merdicola faecigallinarum</name>
    <dbReference type="NCBI Taxonomy" id="2840862"/>
    <lineage>
        <taxon>Bacteria</taxon>
        <taxon>Bacillati</taxon>
        <taxon>Bacillota</taxon>
        <taxon>Clostridia</taxon>
        <taxon>Candidatus Merdicola</taxon>
    </lineage>
</organism>
<comment type="caution">
    <text evidence="1">The sequence shown here is derived from an EMBL/GenBank/DDBJ whole genome shotgun (WGS) entry which is preliminary data.</text>
</comment>
<dbReference type="AlphaFoldDB" id="A0A9D1S9S7"/>
<proteinExistence type="predicted"/>
<evidence type="ECO:0000313" key="2">
    <source>
        <dbReference type="Proteomes" id="UP000824093"/>
    </source>
</evidence>
<evidence type="ECO:0000313" key="1">
    <source>
        <dbReference type="EMBL" id="HIU52206.1"/>
    </source>
</evidence>
<gene>
    <name evidence="1" type="ORF">IAB70_06320</name>
</gene>